<proteinExistence type="inferred from homology"/>
<dbReference type="HAMAP" id="MF_00328">
    <property type="entry name" value="Guanylate_kinase"/>
    <property type="match status" value="1"/>
</dbReference>
<dbReference type="PANTHER" id="PTHR23117:SF13">
    <property type="entry name" value="GUANYLATE KINASE"/>
    <property type="match status" value="1"/>
</dbReference>
<evidence type="ECO:0000256" key="13">
    <source>
        <dbReference type="HAMAP-Rule" id="MF_00328"/>
    </source>
</evidence>
<dbReference type="SUPFAM" id="SSF52540">
    <property type="entry name" value="P-loop containing nucleoside triphosphate hydrolases"/>
    <property type="match status" value="1"/>
</dbReference>
<gene>
    <name evidence="13" type="primary">gmk</name>
    <name evidence="15" type="ORF">SAMN04488054_102311</name>
</gene>
<evidence type="ECO:0000256" key="12">
    <source>
        <dbReference type="ARBA" id="ARBA00048594"/>
    </source>
</evidence>
<dbReference type="GO" id="GO:0005829">
    <property type="term" value="C:cytosol"/>
    <property type="evidence" value="ECO:0007669"/>
    <property type="project" value="TreeGrafter"/>
</dbReference>
<feature type="binding site" evidence="13">
    <location>
        <begin position="13"/>
        <end position="20"/>
    </location>
    <ligand>
        <name>ATP</name>
        <dbReference type="ChEBI" id="CHEBI:30616"/>
    </ligand>
</feature>
<dbReference type="InterPro" id="IPR020590">
    <property type="entry name" value="Guanylate_kinase_CS"/>
</dbReference>
<evidence type="ECO:0000313" key="16">
    <source>
        <dbReference type="Proteomes" id="UP000199668"/>
    </source>
</evidence>
<dbReference type="STRING" id="266892.SAMN04488054_102311"/>
<dbReference type="SMART" id="SM00072">
    <property type="entry name" value="GuKc"/>
    <property type="match status" value="1"/>
</dbReference>
<evidence type="ECO:0000256" key="6">
    <source>
        <dbReference type="ARBA" id="ARBA00022490"/>
    </source>
</evidence>
<dbReference type="Gene3D" id="3.40.50.300">
    <property type="entry name" value="P-loop containing nucleotide triphosphate hydrolases"/>
    <property type="match status" value="1"/>
</dbReference>
<comment type="catalytic activity">
    <reaction evidence="12 13">
        <text>GMP + ATP = GDP + ADP</text>
        <dbReference type="Rhea" id="RHEA:20780"/>
        <dbReference type="ChEBI" id="CHEBI:30616"/>
        <dbReference type="ChEBI" id="CHEBI:58115"/>
        <dbReference type="ChEBI" id="CHEBI:58189"/>
        <dbReference type="ChEBI" id="CHEBI:456216"/>
        <dbReference type="EC" id="2.7.4.8"/>
    </reaction>
</comment>
<reference evidence="15 16" key="1">
    <citation type="submission" date="2016-10" db="EMBL/GenBank/DDBJ databases">
        <authorList>
            <person name="de Groot N.N."/>
        </authorList>
    </citation>
    <scope>NUCLEOTIDE SEQUENCE [LARGE SCALE GENOMIC DNA]</scope>
    <source>
        <strain evidence="15 16">CGMCC 1.6134</strain>
    </source>
</reference>
<dbReference type="InterPro" id="IPR027417">
    <property type="entry name" value="P-loop_NTPase"/>
</dbReference>
<comment type="similarity">
    <text evidence="3 13">Belongs to the guanylate kinase family.</text>
</comment>
<dbReference type="EC" id="2.7.4.8" evidence="4 13"/>
<dbReference type="NCBIfam" id="TIGR03263">
    <property type="entry name" value="guanyl_kin"/>
    <property type="match status" value="1"/>
</dbReference>
<dbReference type="PROSITE" id="PS00856">
    <property type="entry name" value="GUANYLATE_KINASE_1"/>
    <property type="match status" value="1"/>
</dbReference>
<dbReference type="InterPro" id="IPR008144">
    <property type="entry name" value="Guanylate_kin-like_dom"/>
</dbReference>
<comment type="function">
    <text evidence="1 13">Essential for recycling GMP and indirectly, cGMP.</text>
</comment>
<evidence type="ECO:0000256" key="11">
    <source>
        <dbReference type="ARBA" id="ARBA00030128"/>
    </source>
</evidence>
<dbReference type="InterPro" id="IPR017665">
    <property type="entry name" value="Guanylate_kinase"/>
</dbReference>
<dbReference type="AlphaFoldDB" id="A0A1I4IZ33"/>
<accession>A0A1I4IZ33</accession>
<dbReference type="GO" id="GO:0005524">
    <property type="term" value="F:ATP binding"/>
    <property type="evidence" value="ECO:0007669"/>
    <property type="project" value="UniProtKB-UniRule"/>
</dbReference>
<dbReference type="FunFam" id="3.40.50.300:FF:000855">
    <property type="entry name" value="Guanylate kinase"/>
    <property type="match status" value="1"/>
</dbReference>
<protein>
    <recommendedName>
        <fullName evidence="5 13">Guanylate kinase</fullName>
        <ecNumber evidence="4 13">2.7.4.8</ecNumber>
    </recommendedName>
    <alternativeName>
        <fullName evidence="11 13">GMP kinase</fullName>
    </alternativeName>
</protein>
<keyword evidence="9 13" id="KW-0418">Kinase</keyword>
<dbReference type="Gene3D" id="3.30.63.10">
    <property type="entry name" value="Guanylate Kinase phosphate binding domain"/>
    <property type="match status" value="1"/>
</dbReference>
<keyword evidence="6 13" id="KW-0963">Cytoplasm</keyword>
<evidence type="ECO:0000256" key="8">
    <source>
        <dbReference type="ARBA" id="ARBA00022741"/>
    </source>
</evidence>
<evidence type="ECO:0000313" key="15">
    <source>
        <dbReference type="EMBL" id="SFL59599.1"/>
    </source>
</evidence>
<dbReference type="PANTHER" id="PTHR23117">
    <property type="entry name" value="GUANYLATE KINASE-RELATED"/>
    <property type="match status" value="1"/>
</dbReference>
<name>A0A1I4IZ33_9BACI</name>
<evidence type="ECO:0000256" key="7">
    <source>
        <dbReference type="ARBA" id="ARBA00022679"/>
    </source>
</evidence>
<evidence type="ECO:0000256" key="4">
    <source>
        <dbReference type="ARBA" id="ARBA00012961"/>
    </source>
</evidence>
<keyword evidence="8 13" id="KW-0547">Nucleotide-binding</keyword>
<keyword evidence="10 13" id="KW-0067">ATP-binding</keyword>
<dbReference type="FunFam" id="3.30.63.10:FF:000002">
    <property type="entry name" value="Guanylate kinase 1"/>
    <property type="match status" value="1"/>
</dbReference>
<dbReference type="EMBL" id="FOTY01000002">
    <property type="protein sequence ID" value="SFL59599.1"/>
    <property type="molecule type" value="Genomic_DNA"/>
</dbReference>
<evidence type="ECO:0000256" key="9">
    <source>
        <dbReference type="ARBA" id="ARBA00022777"/>
    </source>
</evidence>
<evidence type="ECO:0000256" key="10">
    <source>
        <dbReference type="ARBA" id="ARBA00022840"/>
    </source>
</evidence>
<dbReference type="Pfam" id="PF00625">
    <property type="entry name" value="Guanylate_kin"/>
    <property type="match status" value="1"/>
</dbReference>
<dbReference type="PROSITE" id="PS50052">
    <property type="entry name" value="GUANYLATE_KINASE_2"/>
    <property type="match status" value="1"/>
</dbReference>
<keyword evidence="16" id="KW-1185">Reference proteome</keyword>
<feature type="domain" description="Guanylate kinase-like" evidence="14">
    <location>
        <begin position="6"/>
        <end position="184"/>
    </location>
</feature>
<evidence type="ECO:0000256" key="3">
    <source>
        <dbReference type="ARBA" id="ARBA00005790"/>
    </source>
</evidence>
<evidence type="ECO:0000256" key="1">
    <source>
        <dbReference type="ARBA" id="ARBA00003531"/>
    </source>
</evidence>
<dbReference type="GO" id="GO:0004385">
    <property type="term" value="F:GMP kinase activity"/>
    <property type="evidence" value="ECO:0007669"/>
    <property type="project" value="UniProtKB-UniRule"/>
</dbReference>
<dbReference type="InterPro" id="IPR008145">
    <property type="entry name" value="GK/Ca_channel_bsu"/>
</dbReference>
<organism evidence="15 16">
    <name type="scientific">Salibacterium qingdaonense</name>
    <dbReference type="NCBI Taxonomy" id="266892"/>
    <lineage>
        <taxon>Bacteria</taxon>
        <taxon>Bacillati</taxon>
        <taxon>Bacillota</taxon>
        <taxon>Bacilli</taxon>
        <taxon>Bacillales</taxon>
        <taxon>Bacillaceae</taxon>
    </lineage>
</organism>
<dbReference type="OrthoDB" id="9808150at2"/>
<dbReference type="Proteomes" id="UP000199668">
    <property type="component" value="Unassembled WGS sequence"/>
</dbReference>
<evidence type="ECO:0000256" key="2">
    <source>
        <dbReference type="ARBA" id="ARBA00004496"/>
    </source>
</evidence>
<sequence length="204" mass="23542">MQDDKGLLIVLSGPAGVGKGTVCRALREQNTDIQYSVSATTRNPREGETHGVNYFFKSKQEFEQMIEEDRLLEWARYVDNYYGTPLDNVLDTISTGQDIILEIEVQGAKKVREKHPEGVYIFLMPPSLAELRSRITERGTETEELINKRMTVAREELDMMKHYDYVVENDEVGLAVERIRSIVTAEHCRKDRLINKYQQLVEVE</sequence>
<dbReference type="CDD" id="cd00071">
    <property type="entry name" value="GMPK"/>
    <property type="match status" value="1"/>
</dbReference>
<evidence type="ECO:0000256" key="5">
    <source>
        <dbReference type="ARBA" id="ARBA00016296"/>
    </source>
</evidence>
<dbReference type="RefSeq" id="WP_090925561.1">
    <property type="nucleotide sequence ID" value="NZ_FOTY01000002.1"/>
</dbReference>
<comment type="subcellular location">
    <subcellularLocation>
        <location evidence="2 13">Cytoplasm</location>
    </subcellularLocation>
</comment>
<evidence type="ECO:0000259" key="14">
    <source>
        <dbReference type="PROSITE" id="PS50052"/>
    </source>
</evidence>
<keyword evidence="7 13" id="KW-0808">Transferase</keyword>